<accession>A0ABW1PE67</accession>
<proteinExistence type="predicted"/>
<keyword evidence="3" id="KW-1185">Reference proteome</keyword>
<reference evidence="3" key="1">
    <citation type="journal article" date="2019" name="Int. J. Syst. Evol. Microbiol.">
        <title>The Global Catalogue of Microorganisms (GCM) 10K type strain sequencing project: providing services to taxonomists for standard genome sequencing and annotation.</title>
        <authorList>
            <consortium name="The Broad Institute Genomics Platform"/>
            <consortium name="The Broad Institute Genome Sequencing Center for Infectious Disease"/>
            <person name="Wu L."/>
            <person name="Ma J."/>
        </authorList>
    </citation>
    <scope>NUCLEOTIDE SEQUENCE [LARGE SCALE GENOMIC DNA]</scope>
    <source>
        <strain evidence="3">CGMCC 4.7246</strain>
    </source>
</reference>
<evidence type="ECO:0000313" key="3">
    <source>
        <dbReference type="Proteomes" id="UP001596220"/>
    </source>
</evidence>
<protein>
    <submittedName>
        <fullName evidence="2">Uncharacterized protein</fullName>
    </submittedName>
</protein>
<evidence type="ECO:0000256" key="1">
    <source>
        <dbReference type="SAM" id="MobiDB-lite"/>
    </source>
</evidence>
<gene>
    <name evidence="2" type="ORF">ACFP3R_30860</name>
</gene>
<comment type="caution">
    <text evidence="2">The sequence shown here is derived from an EMBL/GenBank/DDBJ whole genome shotgun (WGS) entry which is preliminary data.</text>
</comment>
<organism evidence="2 3">
    <name type="scientific">Saccharothrix lopnurensis</name>
    <dbReference type="NCBI Taxonomy" id="1670621"/>
    <lineage>
        <taxon>Bacteria</taxon>
        <taxon>Bacillati</taxon>
        <taxon>Actinomycetota</taxon>
        <taxon>Actinomycetes</taxon>
        <taxon>Pseudonocardiales</taxon>
        <taxon>Pseudonocardiaceae</taxon>
        <taxon>Saccharothrix</taxon>
    </lineage>
</organism>
<dbReference type="EMBL" id="JBHSQO010000048">
    <property type="protein sequence ID" value="MFC6093694.1"/>
    <property type="molecule type" value="Genomic_DNA"/>
</dbReference>
<feature type="compositionally biased region" description="Polar residues" evidence="1">
    <location>
        <begin position="1"/>
        <end position="11"/>
    </location>
</feature>
<feature type="region of interest" description="Disordered" evidence="1">
    <location>
        <begin position="1"/>
        <end position="54"/>
    </location>
</feature>
<dbReference type="RefSeq" id="WP_380641143.1">
    <property type="nucleotide sequence ID" value="NZ_JBHSQO010000048.1"/>
</dbReference>
<name>A0ABW1PE67_9PSEU</name>
<feature type="compositionally biased region" description="Polar residues" evidence="1">
    <location>
        <begin position="23"/>
        <end position="43"/>
    </location>
</feature>
<sequence>MSSTVAISSTPAVEYSAAAKPTRTASSSTITLSRSCTTSSASPLQRGLPAGQSQ</sequence>
<evidence type="ECO:0000313" key="2">
    <source>
        <dbReference type="EMBL" id="MFC6093694.1"/>
    </source>
</evidence>
<dbReference type="Proteomes" id="UP001596220">
    <property type="component" value="Unassembled WGS sequence"/>
</dbReference>